<dbReference type="RefSeq" id="WP_156328382.1">
    <property type="nucleotide sequence ID" value="NZ_CACRSW010000001.1"/>
</dbReference>
<dbReference type="CDD" id="cd18547">
    <property type="entry name" value="ABC_6TM_Tm288_like"/>
    <property type="match status" value="1"/>
</dbReference>
<evidence type="ECO:0000256" key="1">
    <source>
        <dbReference type="ARBA" id="ARBA00004651"/>
    </source>
</evidence>
<comment type="subcellular location">
    <subcellularLocation>
        <location evidence="1">Cell membrane</location>
        <topology evidence="1">Multi-pass membrane protein</topology>
    </subcellularLocation>
</comment>
<dbReference type="FunFam" id="3.40.50.300:FF:000218">
    <property type="entry name" value="Multidrug ABC transporter ATP-binding protein"/>
    <property type="match status" value="1"/>
</dbReference>
<evidence type="ECO:0000256" key="3">
    <source>
        <dbReference type="ARBA" id="ARBA00022475"/>
    </source>
</evidence>
<evidence type="ECO:0000256" key="9">
    <source>
        <dbReference type="SAM" id="Phobius"/>
    </source>
</evidence>
<feature type="transmembrane region" description="Helical" evidence="9">
    <location>
        <begin position="236"/>
        <end position="255"/>
    </location>
</feature>
<dbReference type="Pfam" id="PF00664">
    <property type="entry name" value="ABC_membrane"/>
    <property type="match status" value="1"/>
</dbReference>
<dbReference type="PROSITE" id="PS50893">
    <property type="entry name" value="ABC_TRANSPORTER_2"/>
    <property type="match status" value="1"/>
</dbReference>
<accession>A0A6N2R290</accession>
<dbReference type="GO" id="GO:0015421">
    <property type="term" value="F:ABC-type oligopeptide transporter activity"/>
    <property type="evidence" value="ECO:0007669"/>
    <property type="project" value="TreeGrafter"/>
</dbReference>
<dbReference type="GO" id="GO:0016887">
    <property type="term" value="F:ATP hydrolysis activity"/>
    <property type="evidence" value="ECO:0007669"/>
    <property type="project" value="InterPro"/>
</dbReference>
<dbReference type="PROSITE" id="PS00211">
    <property type="entry name" value="ABC_TRANSPORTER_1"/>
    <property type="match status" value="1"/>
</dbReference>
<keyword evidence="5" id="KW-0547">Nucleotide-binding</keyword>
<evidence type="ECO:0000256" key="4">
    <source>
        <dbReference type="ARBA" id="ARBA00022692"/>
    </source>
</evidence>
<gene>
    <name evidence="12" type="ORF">AVLFYP127_00140</name>
</gene>
<feature type="transmembrane region" description="Helical" evidence="9">
    <location>
        <begin position="160"/>
        <end position="182"/>
    </location>
</feature>
<feature type="transmembrane region" description="Helical" evidence="9">
    <location>
        <begin position="261"/>
        <end position="280"/>
    </location>
</feature>
<evidence type="ECO:0000256" key="8">
    <source>
        <dbReference type="ARBA" id="ARBA00023136"/>
    </source>
</evidence>
<protein>
    <submittedName>
        <fullName evidence="12">Putative ABC transporter ATP-binding protein</fullName>
    </submittedName>
</protein>
<feature type="transmembrane region" description="Helical" evidence="9">
    <location>
        <begin position="31"/>
        <end position="51"/>
    </location>
</feature>
<keyword evidence="4 9" id="KW-0812">Transmembrane</keyword>
<dbReference type="InterPro" id="IPR039421">
    <property type="entry name" value="Type_1_exporter"/>
</dbReference>
<name>A0A6N2R290_9FIRM</name>
<dbReference type="Gene3D" id="3.40.50.300">
    <property type="entry name" value="P-loop containing nucleotide triphosphate hydrolases"/>
    <property type="match status" value="1"/>
</dbReference>
<reference evidence="12" key="1">
    <citation type="submission" date="2019-11" db="EMBL/GenBank/DDBJ databases">
        <authorList>
            <person name="Feng L."/>
        </authorList>
    </citation>
    <scope>NUCLEOTIDE SEQUENCE</scope>
    <source>
        <strain evidence="12">AvaginalisLFYP127</strain>
    </source>
</reference>
<evidence type="ECO:0000259" key="10">
    <source>
        <dbReference type="PROSITE" id="PS50893"/>
    </source>
</evidence>
<dbReference type="PANTHER" id="PTHR43394">
    <property type="entry name" value="ATP-DEPENDENT PERMEASE MDL1, MITOCHONDRIAL"/>
    <property type="match status" value="1"/>
</dbReference>
<keyword evidence="2" id="KW-0813">Transport</keyword>
<feature type="domain" description="ABC transporter" evidence="10">
    <location>
        <begin position="439"/>
        <end position="673"/>
    </location>
</feature>
<evidence type="ECO:0000256" key="2">
    <source>
        <dbReference type="ARBA" id="ARBA00022448"/>
    </source>
</evidence>
<evidence type="ECO:0000256" key="5">
    <source>
        <dbReference type="ARBA" id="ARBA00022741"/>
    </source>
</evidence>
<dbReference type="Pfam" id="PF00005">
    <property type="entry name" value="ABC_tran"/>
    <property type="match status" value="1"/>
</dbReference>
<dbReference type="Gene3D" id="1.20.1560.10">
    <property type="entry name" value="ABC transporter type 1, transmembrane domain"/>
    <property type="match status" value="1"/>
</dbReference>
<evidence type="ECO:0000259" key="11">
    <source>
        <dbReference type="PROSITE" id="PS50929"/>
    </source>
</evidence>
<dbReference type="InterPro" id="IPR003439">
    <property type="entry name" value="ABC_transporter-like_ATP-bd"/>
</dbReference>
<dbReference type="InterPro" id="IPR017871">
    <property type="entry name" value="ABC_transporter-like_CS"/>
</dbReference>
<dbReference type="InterPro" id="IPR027417">
    <property type="entry name" value="P-loop_NTPase"/>
</dbReference>
<dbReference type="SUPFAM" id="SSF52540">
    <property type="entry name" value="P-loop containing nucleoside triphosphate hydrolases"/>
    <property type="match status" value="1"/>
</dbReference>
<keyword evidence="6 12" id="KW-0067">ATP-binding</keyword>
<dbReference type="InterPro" id="IPR011527">
    <property type="entry name" value="ABC1_TM_dom"/>
</dbReference>
<feature type="transmembrane region" description="Helical" evidence="9">
    <location>
        <begin position="343"/>
        <end position="366"/>
    </location>
</feature>
<keyword evidence="8 9" id="KW-0472">Membrane</keyword>
<dbReference type="FunFam" id="1.20.1560.10:FF:000011">
    <property type="entry name" value="Multidrug ABC transporter ATP-binding protein"/>
    <property type="match status" value="1"/>
</dbReference>
<organism evidence="12">
    <name type="scientific">Anaerococcus vaginalis</name>
    <dbReference type="NCBI Taxonomy" id="33037"/>
    <lineage>
        <taxon>Bacteria</taxon>
        <taxon>Bacillati</taxon>
        <taxon>Bacillota</taxon>
        <taxon>Tissierellia</taxon>
        <taxon>Tissierellales</taxon>
        <taxon>Peptoniphilaceae</taxon>
        <taxon>Anaerococcus</taxon>
    </lineage>
</organism>
<keyword evidence="3" id="KW-1003">Cell membrane</keyword>
<evidence type="ECO:0000256" key="7">
    <source>
        <dbReference type="ARBA" id="ARBA00022989"/>
    </source>
</evidence>
<dbReference type="GO" id="GO:0005886">
    <property type="term" value="C:plasma membrane"/>
    <property type="evidence" value="ECO:0007669"/>
    <property type="project" value="UniProtKB-SubCell"/>
</dbReference>
<dbReference type="PANTHER" id="PTHR43394:SF1">
    <property type="entry name" value="ATP-BINDING CASSETTE SUB-FAMILY B MEMBER 10, MITOCHONDRIAL"/>
    <property type="match status" value="1"/>
</dbReference>
<proteinExistence type="predicted"/>
<dbReference type="SMART" id="SM00382">
    <property type="entry name" value="AAA"/>
    <property type="match status" value="1"/>
</dbReference>
<keyword evidence="7 9" id="KW-1133">Transmembrane helix</keyword>
<dbReference type="InterPro" id="IPR036640">
    <property type="entry name" value="ABC1_TM_sf"/>
</dbReference>
<sequence>MARHGNARGKIEKPKDLKSSIKRLTKELKDFKLLIGLSIVLAILGSILTIITPNKLSDMVDEISLGIKPRVENIEPIAENIQKGMKNRKLAPITIDGVEISLEDQMEFAKIMQKNQGKNMDMKNLSKEDQLKELKKLESFPKSIKKVIEPKMDLEKIKNIAIVVALLYFISSLFTFIQSVSMTEVANRFAKKLRNSISGKINRLPLTFFDKNSVGDILSRVTNDIDTIAQSMNQSLASLFSSIVQFLGTIIMMFYTNWQMAVTAIVSSTFGFIFMFLIIGKSQKYFSMRQKSLGKLNGHIEEVYSGLNIVKSYNAKNYVLDKFDKANYDVYKASQMSQFLSGLMMPLMIFIGNLGYVAICIVGAVLTIKGKITFGVIVAFMSYVRLFTSPLSQIGQAMTSIQSTAASSERVFEFLDEKEMEDEKEKKEYLDPQKAFGNIEFKKVEFTYDGNKKPTITNFSADIKKGQKVAIVGPTGAGKTTMVNLLMKFYQINKGDIIIDGKSINDLKRENIHDLFTMVLQDTWLFKGTIRENILFNRKDISEKRLNHVIKSVSLDHFIKTLPKGLDSKIDDDDSVSQGQRQLLTIARAMIDDKPFLILDEATSNVDTRSEELVQEAMDKLAQGRTSFIIAHRLSTIKNADLILVMDEGNIIEQGNHEQLMEKNGFYADLYNSQFSL</sequence>
<feature type="domain" description="ABC transmembrane type-1" evidence="11">
    <location>
        <begin position="37"/>
        <end position="403"/>
    </location>
</feature>
<dbReference type="GO" id="GO:0005524">
    <property type="term" value="F:ATP binding"/>
    <property type="evidence" value="ECO:0007669"/>
    <property type="project" value="UniProtKB-KW"/>
</dbReference>
<dbReference type="InterPro" id="IPR003593">
    <property type="entry name" value="AAA+_ATPase"/>
</dbReference>
<dbReference type="AlphaFoldDB" id="A0A6N2R290"/>
<evidence type="ECO:0000313" key="12">
    <source>
        <dbReference type="EMBL" id="VYS74439.1"/>
    </source>
</evidence>
<dbReference type="EMBL" id="CACRSW010000001">
    <property type="protein sequence ID" value="VYS74439.1"/>
    <property type="molecule type" value="Genomic_DNA"/>
</dbReference>
<dbReference type="SUPFAM" id="SSF90123">
    <property type="entry name" value="ABC transporter transmembrane region"/>
    <property type="match status" value="1"/>
</dbReference>
<evidence type="ECO:0000256" key="6">
    <source>
        <dbReference type="ARBA" id="ARBA00022840"/>
    </source>
</evidence>
<dbReference type="PROSITE" id="PS50929">
    <property type="entry name" value="ABC_TM1F"/>
    <property type="match status" value="1"/>
</dbReference>